<evidence type="ECO:0000259" key="11">
    <source>
        <dbReference type="PROSITE" id="PS50507"/>
    </source>
</evidence>
<comment type="subunit">
    <text evidence="2">Monomer.</text>
</comment>
<dbReference type="GO" id="GO:0003968">
    <property type="term" value="F:RNA-directed RNA polymerase activity"/>
    <property type="evidence" value="ECO:0007669"/>
    <property type="project" value="UniProtKB-KW"/>
</dbReference>
<evidence type="ECO:0000256" key="3">
    <source>
        <dbReference type="ARBA" id="ARBA00019743"/>
    </source>
</evidence>
<evidence type="ECO:0000313" key="12">
    <source>
        <dbReference type="EMBL" id="ACN82428.1"/>
    </source>
</evidence>
<dbReference type="SUPFAM" id="SSF56672">
    <property type="entry name" value="DNA/RNA polymerases"/>
    <property type="match status" value="1"/>
</dbReference>
<name>C0JRN0_9VIRU</name>
<feature type="non-terminal residue" evidence="12">
    <location>
        <position position="1"/>
    </location>
</feature>
<evidence type="ECO:0000256" key="2">
    <source>
        <dbReference type="ARBA" id="ARBA00011245"/>
    </source>
</evidence>
<evidence type="ECO:0000256" key="1">
    <source>
        <dbReference type="ARBA" id="ARBA00005873"/>
    </source>
</evidence>
<dbReference type="InterPro" id="IPR007094">
    <property type="entry name" value="RNA-dir_pol_PSvirus"/>
</dbReference>
<dbReference type="Proteomes" id="UP000118248">
    <property type="component" value="Segment"/>
</dbReference>
<dbReference type="GO" id="GO:0039694">
    <property type="term" value="P:viral RNA genome replication"/>
    <property type="evidence" value="ECO:0007669"/>
    <property type="project" value="InterPro"/>
</dbReference>
<evidence type="ECO:0000313" key="13">
    <source>
        <dbReference type="Proteomes" id="UP000118248"/>
    </source>
</evidence>
<evidence type="ECO:0000256" key="7">
    <source>
        <dbReference type="ARBA" id="ARBA00022741"/>
    </source>
</evidence>
<keyword evidence="5" id="KW-0808">Transferase</keyword>
<sequence length="516" mass="60603">KKLDEGPETSWPQFETPPEGSHIFDWEKDILPPIGKTALPESVKLLGHIPVDKLVSRTKKVNDPLLGIIRGWEQDQYTSTTWTVEAYTKMFEKFHYRDPINFVEEYAEFVILADNCTLKEHEYMANSCVLPIMSTEKNVESTPAYPKFQFFDSEREYLETCGWKEYIEVYNNKETLKHRPLWWCFLKNETLKVSKVKNNDIRMILCTDPVYTRIGATFEQDQNARMKQQTETRAAQVGWTPFFGGINRRVQRLMKIKNPQFVEMDWTRFDGTIPKALFYRIRQMRFFFLRDEDKTPERKELYNWYVKNLLEKIILLPTGEVCQARKGNPSGQFSTTVDNNMVNCWLTNFELAYLHNKQKGRLPTVKELRENSAFICYGDDRLLSVSEDFVKYESDTIIKMYEEIFGMWVKPENVKVQKDPEGLSFCGMTLVRNQHGIFVGVPNVDKILSTLRNPNRKLPNIESLWGKLVSLRILCQNAPENVRDYLDAQINSVEQYAEKENINLPEVGPDFYEKIW</sequence>
<dbReference type="EMBL" id="FJ434664">
    <property type="protein sequence ID" value="ACN82428.1"/>
    <property type="molecule type" value="Genomic_RNA"/>
</dbReference>
<keyword evidence="8" id="KW-0688">Ribosomal frameshifting</keyword>
<dbReference type="CDD" id="cd23172">
    <property type="entry name" value="ps-ssRNAv_Astroviridae_RdRp"/>
    <property type="match status" value="1"/>
</dbReference>
<comment type="similarity">
    <text evidence="1">Belongs to the astroviridae polyprotein 1AB family.</text>
</comment>
<reference evidence="12 13" key="1">
    <citation type="journal article" date="2009" name="J. Gen. Virol.">
        <title>Complete sequence of a duck astrovirus associated with fatal hepatitis in ducklings.</title>
        <authorList>
            <person name="Fu Y."/>
            <person name="Pan M."/>
            <person name="Wang X."/>
            <person name="Xu Y."/>
            <person name="Xie X."/>
            <person name="Knowles N.J."/>
            <person name="Yang H."/>
            <person name="Zhang D."/>
        </authorList>
    </citation>
    <scope>NUCLEOTIDE SEQUENCE [LARGE SCALE GENOMIC DNA]</scope>
    <source>
        <strain evidence="12">C-NGB</strain>
    </source>
</reference>
<feature type="region of interest" description="Disordered" evidence="10">
    <location>
        <begin position="1"/>
        <end position="20"/>
    </location>
</feature>
<dbReference type="InterPro" id="IPR043502">
    <property type="entry name" value="DNA/RNA_pol_sf"/>
</dbReference>
<keyword evidence="7" id="KW-0547">Nucleotide-binding</keyword>
<dbReference type="GO" id="GO:0006351">
    <property type="term" value="P:DNA-templated transcription"/>
    <property type="evidence" value="ECO:0007669"/>
    <property type="project" value="InterPro"/>
</dbReference>
<dbReference type="GO" id="GO:0075523">
    <property type="term" value="P:viral translational frameshifting"/>
    <property type="evidence" value="ECO:0007669"/>
    <property type="project" value="UniProtKB-KW"/>
</dbReference>
<dbReference type="PROSITE" id="PS50507">
    <property type="entry name" value="RDRP_SSRNA_POS"/>
    <property type="match status" value="1"/>
</dbReference>
<dbReference type="KEGG" id="vg:7670415"/>
<dbReference type="GO" id="GO:0000166">
    <property type="term" value="F:nucleotide binding"/>
    <property type="evidence" value="ECO:0007669"/>
    <property type="project" value="UniProtKB-KW"/>
</dbReference>
<keyword evidence="6" id="KW-0548">Nucleotidyltransferase</keyword>
<dbReference type="Gene3D" id="3.30.70.270">
    <property type="match status" value="1"/>
</dbReference>
<keyword evidence="4" id="KW-0696">RNA-directed RNA polymerase</keyword>
<evidence type="ECO:0000256" key="6">
    <source>
        <dbReference type="ARBA" id="ARBA00022695"/>
    </source>
</evidence>
<evidence type="ECO:0000256" key="8">
    <source>
        <dbReference type="ARBA" id="ARBA00022758"/>
    </source>
</evidence>
<dbReference type="InterPro" id="IPR001205">
    <property type="entry name" value="RNA-dir_pol_C"/>
</dbReference>
<feature type="domain" description="RdRp catalytic" evidence="11">
    <location>
        <begin position="259"/>
        <end position="393"/>
    </location>
</feature>
<keyword evidence="9" id="KW-0693">Viral RNA replication</keyword>
<proteinExistence type="inferred from homology"/>
<evidence type="ECO:0000256" key="5">
    <source>
        <dbReference type="ARBA" id="ARBA00022679"/>
    </source>
</evidence>
<accession>C0JRN0</accession>
<protein>
    <recommendedName>
        <fullName evidence="3">Non-structural polyprotein 1AB</fullName>
    </recommendedName>
</protein>
<organism evidence="12 13">
    <name type="scientific">Avastrovirus 3</name>
    <dbReference type="NCBI Taxonomy" id="1239439"/>
    <lineage>
        <taxon>Viruses</taxon>
        <taxon>Riboviria</taxon>
        <taxon>Orthornavirae</taxon>
        <taxon>Pisuviricota</taxon>
        <taxon>Stelpaviricetes</taxon>
        <taxon>Stellavirales</taxon>
        <taxon>Astroviridae</taxon>
        <taxon>Avastrovirus</taxon>
        <taxon>Avastrovirus intestini</taxon>
    </lineage>
</organism>
<dbReference type="GO" id="GO:0003723">
    <property type="term" value="F:RNA binding"/>
    <property type="evidence" value="ECO:0007669"/>
    <property type="project" value="InterPro"/>
</dbReference>
<dbReference type="InterPro" id="IPR043128">
    <property type="entry name" value="Rev_trsase/Diguanyl_cyclase"/>
</dbReference>
<evidence type="ECO:0000256" key="4">
    <source>
        <dbReference type="ARBA" id="ARBA00022484"/>
    </source>
</evidence>
<evidence type="ECO:0000256" key="10">
    <source>
        <dbReference type="SAM" id="MobiDB-lite"/>
    </source>
</evidence>
<evidence type="ECO:0000256" key="9">
    <source>
        <dbReference type="ARBA" id="ARBA00022953"/>
    </source>
</evidence>
<dbReference type="Pfam" id="PF00680">
    <property type="entry name" value="RdRP_1"/>
    <property type="match status" value="1"/>
</dbReference>